<dbReference type="EMBL" id="LR796341">
    <property type="protein sequence ID" value="CAB4138127.1"/>
    <property type="molecule type" value="Genomic_DNA"/>
</dbReference>
<gene>
    <name evidence="1" type="ORF">UFOVP328_320</name>
</gene>
<name>A0A6J5LYI0_9CAUD</name>
<reference evidence="1" key="1">
    <citation type="submission" date="2020-04" db="EMBL/GenBank/DDBJ databases">
        <authorList>
            <person name="Chiriac C."/>
            <person name="Salcher M."/>
            <person name="Ghai R."/>
            <person name="Kavagutti S V."/>
        </authorList>
    </citation>
    <scope>NUCLEOTIDE SEQUENCE</scope>
</reference>
<organism evidence="1">
    <name type="scientific">uncultured Caudovirales phage</name>
    <dbReference type="NCBI Taxonomy" id="2100421"/>
    <lineage>
        <taxon>Viruses</taxon>
        <taxon>Duplodnaviria</taxon>
        <taxon>Heunggongvirae</taxon>
        <taxon>Uroviricota</taxon>
        <taxon>Caudoviricetes</taxon>
        <taxon>Peduoviridae</taxon>
        <taxon>Maltschvirus</taxon>
        <taxon>Maltschvirus maltsch</taxon>
    </lineage>
</organism>
<accession>A0A6J5LYI0</accession>
<evidence type="ECO:0000313" key="1">
    <source>
        <dbReference type="EMBL" id="CAB4138127.1"/>
    </source>
</evidence>
<sequence>MTPIKILGICGAGGLRMDFIAGWLGKLPKFVKSQWYIDPITRQSCSITSNVVLLDRDFDLKSVLEQSYNYKLDPHADVYYATKLHVLNQQHQHLVENKSIKIYNLVTDAGVDMSQVKWEFFIKTYGGISYEQWHIDTLINQPTITDQDRVDQLNHLLKNKHIVYRYPNNPKDCPLLEYSKLFVPGGSRYLCDVVGISADSDYHDFWDSMLPLAKTPPEVTLWGQRWRKQDYFN</sequence>
<proteinExistence type="predicted"/>
<protein>
    <submittedName>
        <fullName evidence="1">Uncharacterized protein</fullName>
    </submittedName>
</protein>